<dbReference type="InterPro" id="IPR029063">
    <property type="entry name" value="SAM-dependent_MTases_sf"/>
</dbReference>
<feature type="domain" description="Methyltransferase FkbM" evidence="1">
    <location>
        <begin position="202"/>
        <end position="344"/>
    </location>
</feature>
<dbReference type="Gene3D" id="3.40.50.720">
    <property type="entry name" value="NAD(P)-binding Rossmann-like Domain"/>
    <property type="match status" value="1"/>
</dbReference>
<dbReference type="GO" id="GO:0032259">
    <property type="term" value="P:methylation"/>
    <property type="evidence" value="ECO:0007669"/>
    <property type="project" value="UniProtKB-KW"/>
</dbReference>
<evidence type="ECO:0000313" key="2">
    <source>
        <dbReference type="EMBL" id="KFN07869.1"/>
    </source>
</evidence>
<reference evidence="2 3" key="1">
    <citation type="submission" date="2014-04" db="EMBL/GenBank/DDBJ databases">
        <authorList>
            <person name="Bishop-Lilly K.A."/>
            <person name="Broomall S.M."/>
            <person name="Chain P.S."/>
            <person name="Chertkov O."/>
            <person name="Coyne S.R."/>
            <person name="Daligault H.E."/>
            <person name="Davenport K.W."/>
            <person name="Erkkila T."/>
            <person name="Frey K.G."/>
            <person name="Gibbons H.S."/>
            <person name="Gu W."/>
            <person name="Jaissle J."/>
            <person name="Johnson S.L."/>
            <person name="Koroleva G.I."/>
            <person name="Ladner J.T."/>
            <person name="Lo C.-C."/>
            <person name="Minogue T.D."/>
            <person name="Munk C."/>
            <person name="Palacios G.F."/>
            <person name="Redden C.L."/>
            <person name="Rosenzweig C.N."/>
            <person name="Scholz M.B."/>
            <person name="Teshima H."/>
            <person name="Xu Y."/>
        </authorList>
    </citation>
    <scope>NUCLEOTIDE SEQUENCE [LARGE SCALE GENOMIC DNA]</scope>
    <source>
        <strain evidence="2 3">8244</strain>
    </source>
</reference>
<comment type="caution">
    <text evidence="2">The sequence shown here is derived from an EMBL/GenBank/DDBJ whole genome shotgun (WGS) entry which is preliminary data.</text>
</comment>
<keyword evidence="2" id="KW-0489">Methyltransferase</keyword>
<organism evidence="2 3">
    <name type="scientific">Paenibacillus macerans</name>
    <name type="common">Bacillus macerans</name>
    <dbReference type="NCBI Taxonomy" id="44252"/>
    <lineage>
        <taxon>Bacteria</taxon>
        <taxon>Bacillati</taxon>
        <taxon>Bacillota</taxon>
        <taxon>Bacilli</taxon>
        <taxon>Bacillales</taxon>
        <taxon>Paenibacillaceae</taxon>
        <taxon>Paenibacillus</taxon>
    </lineage>
</organism>
<dbReference type="PATRIC" id="fig|44252.3.peg.3653"/>
<dbReference type="STRING" id="44252.DJ90_3832"/>
<dbReference type="EMBL" id="JMQA01000031">
    <property type="protein sequence ID" value="KFN07869.1"/>
    <property type="molecule type" value="Genomic_DNA"/>
</dbReference>
<dbReference type="AlphaFoldDB" id="A0A090Z9B9"/>
<dbReference type="NCBIfam" id="TIGR01444">
    <property type="entry name" value="fkbM_fam"/>
    <property type="match status" value="1"/>
</dbReference>
<dbReference type="GO" id="GO:0008168">
    <property type="term" value="F:methyltransferase activity"/>
    <property type="evidence" value="ECO:0007669"/>
    <property type="project" value="UniProtKB-KW"/>
</dbReference>
<gene>
    <name evidence="2" type="ORF">DJ90_3832</name>
</gene>
<evidence type="ECO:0000313" key="3">
    <source>
        <dbReference type="Proteomes" id="UP000029278"/>
    </source>
</evidence>
<protein>
    <submittedName>
        <fullName evidence="2">Methyltransferase, FkbM family domain protein</fullName>
    </submittedName>
</protein>
<dbReference type="InterPro" id="IPR052514">
    <property type="entry name" value="SAM-dependent_MTase"/>
</dbReference>
<keyword evidence="2" id="KW-0808">Transferase</keyword>
<dbReference type="Proteomes" id="UP000029278">
    <property type="component" value="Unassembled WGS sequence"/>
</dbReference>
<proteinExistence type="predicted"/>
<dbReference type="GeneID" id="77011133"/>
<dbReference type="Pfam" id="PF05050">
    <property type="entry name" value="Methyltransf_21"/>
    <property type="match status" value="1"/>
</dbReference>
<dbReference type="PANTHER" id="PTHR34203:SF15">
    <property type="entry name" value="SLL1173 PROTEIN"/>
    <property type="match status" value="1"/>
</dbReference>
<name>A0A090Z9B9_PAEMA</name>
<evidence type="ECO:0000259" key="1">
    <source>
        <dbReference type="Pfam" id="PF05050"/>
    </source>
</evidence>
<accession>A0A090Z9B9</accession>
<dbReference type="SUPFAM" id="SSF53335">
    <property type="entry name" value="S-adenosyl-L-methionine-dependent methyltransferases"/>
    <property type="match status" value="1"/>
</dbReference>
<dbReference type="InterPro" id="IPR006342">
    <property type="entry name" value="FkbM_mtfrase"/>
</dbReference>
<dbReference type="PANTHER" id="PTHR34203">
    <property type="entry name" value="METHYLTRANSFERASE, FKBM FAMILY PROTEIN"/>
    <property type="match status" value="1"/>
</dbReference>
<dbReference type="HOGENOM" id="CLU_048284_0_0_9"/>
<dbReference type="OrthoDB" id="5329963at2"/>
<dbReference type="Gene3D" id="3.40.50.150">
    <property type="entry name" value="Vaccinia Virus protein VP39"/>
    <property type="match status" value="1"/>
</dbReference>
<keyword evidence="3" id="KW-1185">Reference proteome</keyword>
<sequence>MDFYSSVQQLIRSMPVDNTFYMNQTILQSDRVAIFGAGSFGQDMAQNLLKANKKIEFFIDNDEKKHHNYICGIEVVSLDHILGMKKDDLLIIICSTWHNEIRQQLLHANVSNFIEADPVVISKYCYKYSAVREQFERFFTREQDKFDAVFHMLEDDSSKELFLHLIAYRVSGNIHCLKISDFKQYEHPIVRPEKRDVIIDGGGYVGDTAQQFNKLLDADCHIHSFEPSKDNFKKMKEWIENKGIQNVTTVQSGLGIENTELYMNSIEGEINPSNIIVEQGNEKVNIMAIDRYVEEYALQDVNLIKLDIEGFELSALQGADKTIQNFAPKIQVCLYHKKEDLIDIPLFFYNKYKDKHYKFYIGHHTDNYMETVLYAIRAKK</sequence>
<dbReference type="RefSeq" id="WP_036619330.1">
    <property type="nucleotide sequence ID" value="NZ_JAKOBR010000090.1"/>
</dbReference>